<dbReference type="PANTHER" id="PTHR22969:SF17">
    <property type="entry name" value="INHIBITOR OF NUCLEAR FACTOR KAPPA-B KINASE SUBUNIT BETA"/>
    <property type="match status" value="1"/>
</dbReference>
<evidence type="ECO:0000256" key="1">
    <source>
        <dbReference type="ARBA" id="ARBA00004123"/>
    </source>
</evidence>
<keyword evidence="9" id="KW-0418">Kinase</keyword>
<evidence type="ECO:0000256" key="3">
    <source>
        <dbReference type="ARBA" id="ARBA00012442"/>
    </source>
</evidence>
<comment type="subcellular location">
    <subcellularLocation>
        <location evidence="2">Cytoplasm</location>
    </subcellularLocation>
    <subcellularLocation>
        <location evidence="1">Nucleus</location>
    </subcellularLocation>
</comment>
<dbReference type="SMART" id="SM00220">
    <property type="entry name" value="S_TKc"/>
    <property type="match status" value="1"/>
</dbReference>
<evidence type="ECO:0000256" key="4">
    <source>
        <dbReference type="ARBA" id="ARBA00022490"/>
    </source>
</evidence>
<keyword evidence="7 15" id="KW-0808">Transferase</keyword>
<evidence type="ECO:0000313" key="16">
    <source>
        <dbReference type="Proteomes" id="UP000683360"/>
    </source>
</evidence>
<dbReference type="PANTHER" id="PTHR22969">
    <property type="entry name" value="IKB KINASE"/>
    <property type="match status" value="1"/>
</dbReference>
<dbReference type="InterPro" id="IPR046375">
    <property type="entry name" value="IKBKB_SDD_sf"/>
</dbReference>
<dbReference type="PROSITE" id="PS50011">
    <property type="entry name" value="PROTEIN_KINASE_DOM"/>
    <property type="match status" value="1"/>
</dbReference>
<protein>
    <recommendedName>
        <fullName evidence="3">IkappaB kinase</fullName>
        <ecNumber evidence="3">2.7.11.10</ecNumber>
    </recommendedName>
</protein>
<evidence type="ECO:0000256" key="2">
    <source>
        <dbReference type="ARBA" id="ARBA00004496"/>
    </source>
</evidence>
<reference evidence="15" key="1">
    <citation type="submission" date="2021-03" db="EMBL/GenBank/DDBJ databases">
        <authorList>
            <person name="Bekaert M."/>
        </authorList>
    </citation>
    <scope>NUCLEOTIDE SEQUENCE</scope>
</reference>
<dbReference type="Gene3D" id="1.10.510.10">
    <property type="entry name" value="Transferase(Phosphotransferase) domain 1"/>
    <property type="match status" value="1"/>
</dbReference>
<dbReference type="Pfam" id="PF00069">
    <property type="entry name" value="Pkinase"/>
    <property type="match status" value="1"/>
</dbReference>
<keyword evidence="4" id="KW-0963">Cytoplasm</keyword>
<dbReference type="Gene3D" id="1.20.1270.250">
    <property type="match status" value="1"/>
</dbReference>
<dbReference type="InterPro" id="IPR000719">
    <property type="entry name" value="Prot_kinase_dom"/>
</dbReference>
<dbReference type="CDD" id="cd13989">
    <property type="entry name" value="STKc_IKK"/>
    <property type="match status" value="1"/>
</dbReference>
<dbReference type="InterPro" id="IPR008271">
    <property type="entry name" value="Ser/Thr_kinase_AS"/>
</dbReference>
<evidence type="ECO:0000256" key="8">
    <source>
        <dbReference type="ARBA" id="ARBA00022741"/>
    </source>
</evidence>
<dbReference type="CDD" id="cd17046">
    <property type="entry name" value="Ubl_IKKA_like"/>
    <property type="match status" value="1"/>
</dbReference>
<feature type="coiled-coil region" evidence="13">
    <location>
        <begin position="548"/>
        <end position="606"/>
    </location>
</feature>
<evidence type="ECO:0000256" key="10">
    <source>
        <dbReference type="ARBA" id="ARBA00022840"/>
    </source>
</evidence>
<dbReference type="FunFam" id="1.10.510.10:FF:000147">
    <property type="entry name" value="Inhibitor of nuclear factor kappa-B kinase subunit beta"/>
    <property type="match status" value="1"/>
</dbReference>
<evidence type="ECO:0000256" key="12">
    <source>
        <dbReference type="ARBA" id="ARBA00048789"/>
    </source>
</evidence>
<evidence type="ECO:0000256" key="7">
    <source>
        <dbReference type="ARBA" id="ARBA00022679"/>
    </source>
</evidence>
<dbReference type="Pfam" id="PF18397">
    <property type="entry name" value="IKBKB_SDD"/>
    <property type="match status" value="1"/>
</dbReference>
<feature type="coiled-coil region" evidence="13">
    <location>
        <begin position="649"/>
        <end position="676"/>
    </location>
</feature>
<feature type="domain" description="Protein kinase" evidence="14">
    <location>
        <begin position="26"/>
        <end position="314"/>
    </location>
</feature>
<dbReference type="GO" id="GO:0033209">
    <property type="term" value="P:tumor necrosis factor-mediated signaling pathway"/>
    <property type="evidence" value="ECO:0007669"/>
    <property type="project" value="TreeGrafter"/>
</dbReference>
<dbReference type="PROSITE" id="PS00108">
    <property type="entry name" value="PROTEIN_KINASE_ST"/>
    <property type="match status" value="1"/>
</dbReference>
<keyword evidence="5" id="KW-0723">Serine/threonine-protein kinase</keyword>
<accession>A0A8S3RWQ2</accession>
<proteinExistence type="predicted"/>
<dbReference type="EC" id="2.7.11.10" evidence="3"/>
<dbReference type="Gene3D" id="3.10.20.90">
    <property type="entry name" value="Phosphatidylinositol 3-kinase Catalytic Subunit, Chain A, domain 1"/>
    <property type="match status" value="1"/>
</dbReference>
<keyword evidence="8" id="KW-0547">Nucleotide-binding</keyword>
<name>A0A8S3RWQ2_MYTED</name>
<dbReference type="GO" id="GO:0008385">
    <property type="term" value="C:IkappaB kinase complex"/>
    <property type="evidence" value="ECO:0007669"/>
    <property type="project" value="TreeGrafter"/>
</dbReference>
<dbReference type="SUPFAM" id="SSF56112">
    <property type="entry name" value="Protein kinase-like (PK-like)"/>
    <property type="match status" value="1"/>
</dbReference>
<keyword evidence="13" id="KW-0175">Coiled coil</keyword>
<keyword evidence="6" id="KW-0597">Phosphoprotein</keyword>
<comment type="catalytic activity">
    <reaction evidence="12">
        <text>L-seryl-[I-kappa-B protein] + ATP = O-phospho-L-seryl-[I-kappa-B protein] + ADP + H(+)</text>
        <dbReference type="Rhea" id="RHEA:19073"/>
        <dbReference type="Rhea" id="RHEA-COMP:13698"/>
        <dbReference type="Rhea" id="RHEA-COMP:13699"/>
        <dbReference type="ChEBI" id="CHEBI:15378"/>
        <dbReference type="ChEBI" id="CHEBI:29999"/>
        <dbReference type="ChEBI" id="CHEBI:30616"/>
        <dbReference type="ChEBI" id="CHEBI:83421"/>
        <dbReference type="ChEBI" id="CHEBI:456216"/>
        <dbReference type="EC" id="2.7.11.10"/>
    </reaction>
</comment>
<dbReference type="GO" id="GO:0045944">
    <property type="term" value="P:positive regulation of transcription by RNA polymerase II"/>
    <property type="evidence" value="ECO:0007669"/>
    <property type="project" value="TreeGrafter"/>
</dbReference>
<keyword evidence="10" id="KW-0067">ATP-binding</keyword>
<dbReference type="InterPro" id="IPR051180">
    <property type="entry name" value="IKK"/>
</dbReference>
<dbReference type="GO" id="GO:0008384">
    <property type="term" value="F:IkappaB kinase activity"/>
    <property type="evidence" value="ECO:0007669"/>
    <property type="project" value="UniProtKB-EC"/>
</dbReference>
<evidence type="ECO:0000256" key="11">
    <source>
        <dbReference type="ARBA" id="ARBA00023242"/>
    </source>
</evidence>
<gene>
    <name evidence="15" type="ORF">MEDL_27155</name>
</gene>
<evidence type="ECO:0000259" key="14">
    <source>
        <dbReference type="PROSITE" id="PS50011"/>
    </source>
</evidence>
<dbReference type="OrthoDB" id="267381at2759"/>
<dbReference type="AlphaFoldDB" id="A0A8S3RWQ2"/>
<dbReference type="EMBL" id="CAJPWZ010001341">
    <property type="protein sequence ID" value="CAG2213213.1"/>
    <property type="molecule type" value="Genomic_DNA"/>
</dbReference>
<keyword evidence="11" id="KW-0539">Nucleus</keyword>
<dbReference type="GO" id="GO:0005634">
    <property type="term" value="C:nucleus"/>
    <property type="evidence" value="ECO:0007669"/>
    <property type="project" value="UniProtKB-SubCell"/>
</dbReference>
<dbReference type="Proteomes" id="UP000683360">
    <property type="component" value="Unassembled WGS sequence"/>
</dbReference>
<dbReference type="GO" id="GO:0005524">
    <property type="term" value="F:ATP binding"/>
    <property type="evidence" value="ECO:0007669"/>
    <property type="project" value="UniProtKB-KW"/>
</dbReference>
<keyword evidence="16" id="KW-1185">Reference proteome</keyword>
<comment type="caution">
    <text evidence="15">The sequence shown here is derived from an EMBL/GenBank/DDBJ whole genome shotgun (WGS) entry which is preliminary data.</text>
</comment>
<dbReference type="InterPro" id="IPR011009">
    <property type="entry name" value="Kinase-like_dom_sf"/>
</dbReference>
<evidence type="ECO:0000256" key="9">
    <source>
        <dbReference type="ARBA" id="ARBA00022777"/>
    </source>
</evidence>
<evidence type="ECO:0000256" key="13">
    <source>
        <dbReference type="SAM" id="Coils"/>
    </source>
</evidence>
<evidence type="ECO:0000256" key="5">
    <source>
        <dbReference type="ARBA" id="ARBA00022527"/>
    </source>
</evidence>
<evidence type="ECO:0000256" key="6">
    <source>
        <dbReference type="ARBA" id="ARBA00022553"/>
    </source>
</evidence>
<sequence length="766" mass="88221">MLSNISFYNEITTGMSATLGGEKGGWKEERLLGSGGFGAVHLWKDKNGEYIALKRCRVQNEMTARHRQRWALEVNIMKKLVHPNVIGARDVPPELDVGPDDLPLLAMEYCSGGDLRKILNKPESCCGLKEYEVRCLVKDIASAVEYLHSKRIIHRDLKPENIVLQPSEDRIIYKLIDLGYAKELDQGSVCTSFVGTLQYLAPELFASQKYTCTVDYWSFGTVVFECITGVRPFLPQSPPVQWHREVCKKSPDDICAYHDSNGEVRFSKTLFQPNYLCRTLQAYFEKWLRMILRWDPKSRGHGLVDNRPKCFTFLDTILNMKMIHILNVATNSELQVLSYPITEQTLMIEIQQMIEKETRIPIVEQDILLASGASPDPNKIATQCWNSPGDEDWVVFLFKKGEVIEPVSKRLYKPFSPRVQDIVKEPTIILTYQEMKKAWGEANGDSSLHQFLVMVKYMTYRDVPEIKLAVFYIFSHYRLSLLRTNSEFVKLKNIMINEWEQLLSKKNYFKESLAFDIDHYKYYVSNGGHQSSDMFQSWLQSGEDIDNILSLKEKVDRLDQQAAALQTKIMELNKSPFSKITKNEKLEECERKSRELYQELRQAGKVAKENVKDHKQMVQVVVKCVITRDSSLHDLFTHLSKICSCKCELSQLEPEIKQQNRELAEVNQNLLSIQKQRQDNIWKLLNFTLKNNVINRQDSKSSSSSNEQASMLMSICGESSIETSKVVASSKDLNKKLGDIVDHVISEQEELFSMDWNFLSPKQENS</sequence>
<dbReference type="InterPro" id="IPR041185">
    <property type="entry name" value="IKBKB_SDD"/>
</dbReference>
<evidence type="ECO:0000313" key="15">
    <source>
        <dbReference type="EMBL" id="CAG2213213.1"/>
    </source>
</evidence>
<organism evidence="15 16">
    <name type="scientific">Mytilus edulis</name>
    <name type="common">Blue mussel</name>
    <dbReference type="NCBI Taxonomy" id="6550"/>
    <lineage>
        <taxon>Eukaryota</taxon>
        <taxon>Metazoa</taxon>
        <taxon>Spiralia</taxon>
        <taxon>Lophotrochozoa</taxon>
        <taxon>Mollusca</taxon>
        <taxon>Bivalvia</taxon>
        <taxon>Autobranchia</taxon>
        <taxon>Pteriomorphia</taxon>
        <taxon>Mytilida</taxon>
        <taxon>Mytiloidea</taxon>
        <taxon>Mytilidae</taxon>
        <taxon>Mytilinae</taxon>
        <taxon>Mytilus</taxon>
    </lineage>
</organism>